<reference evidence="3 4" key="1">
    <citation type="submission" date="2018-02" db="EMBL/GenBank/DDBJ databases">
        <title>The genomes of Aspergillus section Nigri reveals drivers in fungal speciation.</title>
        <authorList>
            <consortium name="DOE Joint Genome Institute"/>
            <person name="Vesth T.C."/>
            <person name="Nybo J."/>
            <person name="Theobald S."/>
            <person name="Brandl J."/>
            <person name="Frisvad J.C."/>
            <person name="Nielsen K.F."/>
            <person name="Lyhne E.K."/>
            <person name="Kogle M.E."/>
            <person name="Kuo A."/>
            <person name="Riley R."/>
            <person name="Clum A."/>
            <person name="Nolan M."/>
            <person name="Lipzen A."/>
            <person name="Salamov A."/>
            <person name="Henrissat B."/>
            <person name="Wiebenga A."/>
            <person name="De vries R.P."/>
            <person name="Grigoriev I.V."/>
            <person name="Mortensen U.H."/>
            <person name="Andersen M.R."/>
            <person name="Baker S.E."/>
        </authorList>
    </citation>
    <scope>NUCLEOTIDE SEQUENCE [LARGE SCALE GENOMIC DNA]</scope>
    <source>
        <strain evidence="3 4">CBS 121057</strain>
    </source>
</reference>
<feature type="compositionally biased region" description="Low complexity" evidence="1">
    <location>
        <begin position="361"/>
        <end position="376"/>
    </location>
</feature>
<dbReference type="VEuPathDB" id="FungiDB:BO78DRAFT_309774"/>
<dbReference type="PROSITE" id="PS00636">
    <property type="entry name" value="DNAJ_1"/>
    <property type="match status" value="1"/>
</dbReference>
<feature type="compositionally biased region" description="Basic and acidic residues" evidence="1">
    <location>
        <begin position="516"/>
        <end position="541"/>
    </location>
</feature>
<feature type="compositionally biased region" description="Basic and acidic residues" evidence="1">
    <location>
        <begin position="553"/>
        <end position="562"/>
    </location>
</feature>
<dbReference type="GO" id="GO:0042026">
    <property type="term" value="P:protein refolding"/>
    <property type="evidence" value="ECO:0007669"/>
    <property type="project" value="TreeGrafter"/>
</dbReference>
<feature type="compositionally biased region" description="Basic and acidic residues" evidence="1">
    <location>
        <begin position="146"/>
        <end position="167"/>
    </location>
</feature>
<feature type="compositionally biased region" description="Basic and acidic residues" evidence="1">
    <location>
        <begin position="174"/>
        <end position="184"/>
    </location>
</feature>
<dbReference type="PROSITE" id="PS50076">
    <property type="entry name" value="DNAJ_2"/>
    <property type="match status" value="1"/>
</dbReference>
<dbReference type="EMBL" id="KZ826332">
    <property type="protein sequence ID" value="PYI08847.1"/>
    <property type="molecule type" value="Genomic_DNA"/>
</dbReference>
<gene>
    <name evidence="3" type="ORF">BO78DRAFT_309774</name>
</gene>
<dbReference type="PANTHER" id="PTHR43096">
    <property type="entry name" value="DNAJ HOMOLOG 1, MITOCHONDRIAL-RELATED"/>
    <property type="match status" value="1"/>
</dbReference>
<dbReference type="Proteomes" id="UP000248423">
    <property type="component" value="Unassembled WGS sequence"/>
</dbReference>
<dbReference type="Gene3D" id="1.10.287.110">
    <property type="entry name" value="DnaJ domain"/>
    <property type="match status" value="1"/>
</dbReference>
<feature type="compositionally biased region" description="Basic and acidic residues" evidence="1">
    <location>
        <begin position="215"/>
        <end position="245"/>
    </location>
</feature>
<feature type="compositionally biased region" description="Low complexity" evidence="1">
    <location>
        <begin position="497"/>
        <end position="510"/>
    </location>
</feature>
<dbReference type="InterPro" id="IPR036869">
    <property type="entry name" value="J_dom_sf"/>
</dbReference>
<dbReference type="CDD" id="cd06257">
    <property type="entry name" value="DnaJ"/>
    <property type="match status" value="1"/>
</dbReference>
<keyword evidence="4" id="KW-1185">Reference proteome</keyword>
<feature type="compositionally biased region" description="Basic residues" evidence="1">
    <location>
        <begin position="187"/>
        <end position="197"/>
    </location>
</feature>
<dbReference type="AlphaFoldDB" id="A0A319EF48"/>
<evidence type="ECO:0000313" key="4">
    <source>
        <dbReference type="Proteomes" id="UP000248423"/>
    </source>
</evidence>
<dbReference type="GO" id="GO:0051082">
    <property type="term" value="F:unfolded protein binding"/>
    <property type="evidence" value="ECO:0007669"/>
    <property type="project" value="TreeGrafter"/>
</dbReference>
<protein>
    <submittedName>
        <fullName evidence="3">DnaJ domain protein</fullName>
    </submittedName>
</protein>
<name>A0A319EF48_ASPSB</name>
<dbReference type="Pfam" id="PF00226">
    <property type="entry name" value="DnaJ"/>
    <property type="match status" value="1"/>
</dbReference>
<dbReference type="PANTHER" id="PTHR43096:SF10">
    <property type="entry name" value="CHAPERONE PROTEIN DNAJ A6, CHLOROPLASTIC"/>
    <property type="match status" value="1"/>
</dbReference>
<accession>A0A319EF48</accession>
<proteinExistence type="predicted"/>
<evidence type="ECO:0000313" key="3">
    <source>
        <dbReference type="EMBL" id="PYI08847.1"/>
    </source>
</evidence>
<dbReference type="STRING" id="1448318.A0A319EF48"/>
<dbReference type="OrthoDB" id="10250354at2759"/>
<organism evidence="3 4">
    <name type="scientific">Aspergillus sclerotiicarbonarius (strain CBS 121057 / IBT 28362)</name>
    <dbReference type="NCBI Taxonomy" id="1448318"/>
    <lineage>
        <taxon>Eukaryota</taxon>
        <taxon>Fungi</taxon>
        <taxon>Dikarya</taxon>
        <taxon>Ascomycota</taxon>
        <taxon>Pezizomycotina</taxon>
        <taxon>Eurotiomycetes</taxon>
        <taxon>Eurotiomycetidae</taxon>
        <taxon>Eurotiales</taxon>
        <taxon>Aspergillaceae</taxon>
        <taxon>Aspergillus</taxon>
        <taxon>Aspergillus subgen. Circumdati</taxon>
    </lineage>
</organism>
<feature type="region of interest" description="Disordered" evidence="1">
    <location>
        <begin position="94"/>
        <end position="562"/>
    </location>
</feature>
<dbReference type="InterPro" id="IPR018253">
    <property type="entry name" value="DnaJ_domain_CS"/>
</dbReference>
<sequence length="562" mass="63359">MSSAPDINPYEVLGVAKDAALPDIKSAHRKLVLKCHPDKIKDESLRSKAQDEFQRVQQAYELLSDETRRAKYDAKVRLAELRREAQAQGVSVNISGASPYASPRASGSSGAREFRNGRIYEERTPADAPYFDEDLQFSEGSRSTSRKYDEFGKRQNKPSDEKKKTKGDTPSARAAKDTARDNSRTTHTSRAKYRTKERRREAFENASSIYVKIKRPSEKRNRDSSSRKARPTESSRRRDPARYDNDEYTDEYESKHDKLHTTARDYIMRSKGTVPIEIDRRPQSSRSPPRHNDYESADPESSSSRHSGRSKRPSKESVRTTGSRNGSYEKLETQTRSYETKVPSMPTAATSPAVKLPPSVRPSLQPSRSASSAQSHSRPKGISRADTLGGMVYELSSRATKLRGTEKYDSGYSSPGTPEMASGESPPKSTRYKIVTEPDTVLVEPSIPPPQKSPRHARGYSPPRQERPVSGRPMPKPPVRSSTYAYPTEHSLRYESAPRPSASRQSSSRPLYREVPSPKDKEFKYAREVGPEHVSSRDPHIRQSYGDYPIPPMERRQSAFAR</sequence>
<dbReference type="SUPFAM" id="SSF46565">
    <property type="entry name" value="Chaperone J-domain"/>
    <property type="match status" value="1"/>
</dbReference>
<evidence type="ECO:0000259" key="2">
    <source>
        <dbReference type="PROSITE" id="PS50076"/>
    </source>
</evidence>
<feature type="compositionally biased region" description="Low complexity" evidence="1">
    <location>
        <begin position="95"/>
        <end position="111"/>
    </location>
</feature>
<evidence type="ECO:0000256" key="1">
    <source>
        <dbReference type="SAM" id="MobiDB-lite"/>
    </source>
</evidence>
<dbReference type="SMART" id="SM00271">
    <property type="entry name" value="DnaJ"/>
    <property type="match status" value="1"/>
</dbReference>
<feature type="domain" description="J" evidence="2">
    <location>
        <begin position="8"/>
        <end position="76"/>
    </location>
</feature>
<feature type="compositionally biased region" description="Basic and acidic residues" evidence="1">
    <location>
        <begin position="112"/>
        <end position="125"/>
    </location>
</feature>
<dbReference type="GO" id="GO:0005737">
    <property type="term" value="C:cytoplasm"/>
    <property type="evidence" value="ECO:0007669"/>
    <property type="project" value="TreeGrafter"/>
</dbReference>
<feature type="compositionally biased region" description="Basic and acidic residues" evidence="1">
    <location>
        <begin position="252"/>
        <end position="268"/>
    </location>
</feature>
<dbReference type="FunFam" id="1.10.287.110:FF:000073">
    <property type="entry name" value="DnaJ domain protein"/>
    <property type="match status" value="1"/>
</dbReference>
<dbReference type="InterPro" id="IPR001623">
    <property type="entry name" value="DnaJ_domain"/>
</dbReference>
<dbReference type="PRINTS" id="PR00625">
    <property type="entry name" value="JDOMAIN"/>
</dbReference>